<dbReference type="InterPro" id="IPR051795">
    <property type="entry name" value="Glycosyl_Hydrlase_43"/>
</dbReference>
<name>A0A1G7VAR5_9BACT</name>
<feature type="chain" id="PRO_5011672523" evidence="7">
    <location>
        <begin position="38"/>
        <end position="725"/>
    </location>
</feature>
<dbReference type="SUPFAM" id="SSF49899">
    <property type="entry name" value="Concanavalin A-like lectins/glucanases"/>
    <property type="match status" value="1"/>
</dbReference>
<organism evidence="9 10">
    <name type="scientific">Prevotella communis</name>
    <dbReference type="NCBI Taxonomy" id="2913614"/>
    <lineage>
        <taxon>Bacteria</taxon>
        <taxon>Pseudomonadati</taxon>
        <taxon>Bacteroidota</taxon>
        <taxon>Bacteroidia</taxon>
        <taxon>Bacteroidales</taxon>
        <taxon>Prevotellaceae</taxon>
        <taxon>Prevotella</taxon>
    </lineage>
</organism>
<proteinExistence type="inferred from homology"/>
<dbReference type="PANTHER" id="PTHR42812:SF12">
    <property type="entry name" value="BETA-XYLOSIDASE-RELATED"/>
    <property type="match status" value="1"/>
</dbReference>
<dbReference type="CDD" id="cd09001">
    <property type="entry name" value="GH43_FsAxh1-like"/>
    <property type="match status" value="1"/>
</dbReference>
<dbReference type="EMBL" id="FNCQ01000005">
    <property type="protein sequence ID" value="SDG56804.1"/>
    <property type="molecule type" value="Genomic_DNA"/>
</dbReference>
<dbReference type="AlphaFoldDB" id="A0A1G7VAR5"/>
<keyword evidence="3" id="KW-0326">Glycosidase</keyword>
<dbReference type="Pfam" id="PF04616">
    <property type="entry name" value="Glyco_hydro_43"/>
    <property type="match status" value="1"/>
</dbReference>
<evidence type="ECO:0000256" key="5">
    <source>
        <dbReference type="PIRSR" id="PIRSR606710-2"/>
    </source>
</evidence>
<comment type="similarity">
    <text evidence="1">Belongs to the glycosyl hydrolase 43 family.</text>
</comment>
<dbReference type="Pfam" id="PF17851">
    <property type="entry name" value="GH43_C2"/>
    <property type="match status" value="1"/>
</dbReference>
<feature type="domain" description="Beta-xylosidase C-terminal Concanavalin A-like" evidence="8">
    <location>
        <begin position="389"/>
        <end position="580"/>
    </location>
</feature>
<evidence type="ECO:0000256" key="2">
    <source>
        <dbReference type="ARBA" id="ARBA00022801"/>
    </source>
</evidence>
<feature type="site" description="Important for catalytic activity, responsible for pKa modulation of the active site Glu and correct orientation of both the proton donor and substrate" evidence="5">
    <location>
        <position position="171"/>
    </location>
</feature>
<feature type="signal peptide" evidence="7">
    <location>
        <begin position="1"/>
        <end position="37"/>
    </location>
</feature>
<evidence type="ECO:0000256" key="3">
    <source>
        <dbReference type="ARBA" id="ARBA00023295"/>
    </source>
</evidence>
<evidence type="ECO:0000256" key="6">
    <source>
        <dbReference type="SAM" id="MobiDB-lite"/>
    </source>
</evidence>
<gene>
    <name evidence="9" type="ORF">SAMN04487901_105167</name>
</gene>
<dbReference type="InterPro" id="IPR006710">
    <property type="entry name" value="Glyco_hydro_43"/>
</dbReference>
<evidence type="ECO:0000256" key="4">
    <source>
        <dbReference type="PIRSR" id="PIRSR606710-1"/>
    </source>
</evidence>
<evidence type="ECO:0000313" key="9">
    <source>
        <dbReference type="EMBL" id="SDG56804.1"/>
    </source>
</evidence>
<evidence type="ECO:0000256" key="7">
    <source>
        <dbReference type="SAM" id="SignalP"/>
    </source>
</evidence>
<evidence type="ECO:0000259" key="8">
    <source>
        <dbReference type="Pfam" id="PF17851"/>
    </source>
</evidence>
<dbReference type="InterPro" id="IPR041542">
    <property type="entry name" value="GH43_C2"/>
</dbReference>
<feature type="active site" description="Proton acceptor" evidence="4">
    <location>
        <position position="61"/>
    </location>
</feature>
<dbReference type="SUPFAM" id="SSF75005">
    <property type="entry name" value="Arabinanase/levansucrase/invertase"/>
    <property type="match status" value="1"/>
</dbReference>
<feature type="region of interest" description="Disordered" evidence="6">
    <location>
        <begin position="703"/>
        <end position="725"/>
    </location>
</feature>
<keyword evidence="7" id="KW-0732">Signal</keyword>
<accession>A0A1G7VAR5</accession>
<dbReference type="Gene3D" id="2.60.120.200">
    <property type="match status" value="1"/>
</dbReference>
<keyword evidence="2" id="KW-0378">Hydrolase</keyword>
<dbReference type="InterPro" id="IPR013320">
    <property type="entry name" value="ConA-like_dom_sf"/>
</dbReference>
<dbReference type="Gene3D" id="2.115.10.20">
    <property type="entry name" value="Glycosyl hydrolase domain, family 43"/>
    <property type="match status" value="1"/>
</dbReference>
<dbReference type="GO" id="GO:0005975">
    <property type="term" value="P:carbohydrate metabolic process"/>
    <property type="evidence" value="ECO:0007669"/>
    <property type="project" value="InterPro"/>
</dbReference>
<dbReference type="PANTHER" id="PTHR42812">
    <property type="entry name" value="BETA-XYLOSIDASE"/>
    <property type="match status" value="1"/>
</dbReference>
<evidence type="ECO:0000256" key="1">
    <source>
        <dbReference type="ARBA" id="ARBA00009865"/>
    </source>
</evidence>
<dbReference type="STRING" id="645274.SAMN04487901_105167"/>
<protein>
    <submittedName>
        <fullName evidence="9">Beta-xylosidase</fullName>
    </submittedName>
</protein>
<dbReference type="InterPro" id="IPR023296">
    <property type="entry name" value="Glyco_hydro_beta-prop_sf"/>
</dbReference>
<dbReference type="GO" id="GO:0004553">
    <property type="term" value="F:hydrolase activity, hydrolyzing O-glycosyl compounds"/>
    <property type="evidence" value="ECO:0007669"/>
    <property type="project" value="InterPro"/>
</dbReference>
<evidence type="ECO:0000313" key="10">
    <source>
        <dbReference type="Proteomes" id="UP000198779"/>
    </source>
</evidence>
<feature type="active site" description="Proton donor" evidence="4">
    <location>
        <position position="220"/>
    </location>
</feature>
<reference evidence="10" key="1">
    <citation type="submission" date="2016-10" db="EMBL/GenBank/DDBJ databases">
        <authorList>
            <person name="Varghese N."/>
            <person name="Submissions S."/>
        </authorList>
    </citation>
    <scope>NUCLEOTIDE SEQUENCE [LARGE SCALE GENOMIC DNA]</scope>
    <source>
        <strain evidence="10">BP1-148</strain>
    </source>
</reference>
<sequence>MHANITNYYYINNEKRMKKAKLWGVCLMACMALNANAQQSWTADNGNGTFTNPLFYDEFSDPDIIRVGDDYYLAGTTMHTVPGLVILHSKDLVNWENVSYCFDRFDFTDDKFSLKNHQEIYGQGIWAPAIRYANGQFYVFSNINGKGLQCYTAKDIRGPWTHHNMQGNIYDLSVLFDDDGKIYAIHKYGEVHCTELKPDMSGPVEGTDRVIIPEGNGVGEGHHMYKINGMYYLISTDYSPNGRTLCSRSKSIWGPYETRVISADETYGYSGVGRTVVPRGTKYRIGEDGTKFGVSPASPDATGCDNAHQGGIVQAKNGSWWALLMQDFHSIGRTVCLMPMTWEDGWPMIGLKGNLGRAPRTWYKPDTVEGCYGIGEEAQPIRAPYDRNENFNGKQLGRVWQWNHNPDDKMWSLKGGRLRIQSQPAEQLMWARNTLTQRVIGPKSIATVELYVKGMKDGDVAGLGNINIPCSWIGVMKQQGQPLMLRAFDQTASDSPSAPDIILPAIPRDGKIWLRCIGDYDNNQMQYAYSTDGKEFKTLGRMMPLTYQLITFQGSRHALFSFNVNGQKGGYAEFDNFTVEEPMADRSKNIPYGKTIRIINKATNRPAIALKHGMLYDTHAGDKSDLTKFKVIDRNLGRVALQCADGRYVKVYGDGLPGDVRFTTDPKEAEMFLWQDYLDHDFMLLSLTNHKYLGKSPTTGSPYSMDFAGPDPARRNGSVLRWEEE</sequence>
<dbReference type="Proteomes" id="UP000198779">
    <property type="component" value="Unassembled WGS sequence"/>
</dbReference>
<keyword evidence="10" id="KW-1185">Reference proteome</keyword>